<dbReference type="SUPFAM" id="SSF53187">
    <property type="entry name" value="Zn-dependent exopeptidases"/>
    <property type="match status" value="1"/>
</dbReference>
<accession>A0A813QVS1</accession>
<feature type="active site" description="Proton donor/acceptor" evidence="3">
    <location>
        <position position="294"/>
    </location>
</feature>
<name>A0A813QVS1_9BILA</name>
<evidence type="ECO:0000256" key="3">
    <source>
        <dbReference type="PROSITE-ProRule" id="PRU01379"/>
    </source>
</evidence>
<feature type="domain" description="Peptidase M14" evidence="4">
    <location>
        <begin position="17"/>
        <end position="324"/>
    </location>
</feature>
<dbReference type="Pfam" id="PF02458">
    <property type="entry name" value="Transferase"/>
    <property type="match status" value="1"/>
</dbReference>
<reference evidence="5" key="1">
    <citation type="submission" date="2021-02" db="EMBL/GenBank/DDBJ databases">
        <authorList>
            <person name="Nowell W R."/>
        </authorList>
    </citation>
    <scope>NUCLEOTIDE SEQUENCE</scope>
</reference>
<gene>
    <name evidence="5" type="ORF">BJG266_LOCUS3682</name>
</gene>
<dbReference type="InterPro" id="IPR000834">
    <property type="entry name" value="Peptidase_M14"/>
</dbReference>
<dbReference type="SMART" id="SM00631">
    <property type="entry name" value="Zn_pept"/>
    <property type="match status" value="1"/>
</dbReference>
<dbReference type="Gene3D" id="2.60.40.1120">
    <property type="entry name" value="Carboxypeptidase-like, regulatory domain"/>
    <property type="match status" value="1"/>
</dbReference>
<evidence type="ECO:0000259" key="4">
    <source>
        <dbReference type="PROSITE" id="PS52035"/>
    </source>
</evidence>
<feature type="non-terminal residue" evidence="5">
    <location>
        <position position="1"/>
    </location>
</feature>
<evidence type="ECO:0000313" key="5">
    <source>
        <dbReference type="EMBL" id="CAF0773132.1"/>
    </source>
</evidence>
<sequence>LFVSIILYNKNEAIDFRYHNYSDLTTVLKNFASQYPTKTALYEIGKSQGGRSLWVMALSASSPNAHVLLRPEVKYIANMHGNEVVGKEMLLYLIEYLLTSNDTLVNQLMNQSRIWIMPCMNPDGLEISQYGDCTSTNGRYTVNNIDLNRNFPDYYGATLDSSIQAQETSAVIAWLANISFVLSANYHGGSFTMNTPFDRYCKIFFLINIYNNYIVFFCSPLPQDVQGVSISDDDDIFQTLAHAYVNRTVQTNENCLSDYQNDGFVTRGADWYEITGGMQDYGYLNYGIIELTMEISCCKYPVNNTLPAYWNYNRDAMIQYLLQAQRGVKGLILNEYNQSIPSTEVMIDNRWPTVKVTSLGEFWRILLPGKYTLKVLYRSNEIYNRTIIIQYSSSPLNLTIIIPSSIYLPYKNVSTQGQSLFSGNIVHSSSFSLIVFFDRRLELAGLDLWRMARIDNVFVYPSEINIDRFKEALSRALSLWPFITGRSRLDTNEQYFIEMSDNPIPVVLFNDYDSVKWPFDSNVIRDFYTNSLSTYLDEVRVTNLFDNTNDEPLVRLKLTHIIQSNEWILGISWAHELGDAASCLNFSNTLSRLYQHMEPLEPLPIFERRLWKNNEIDSSLLSTMKHFRDTKPLEEMWKKFMIDQEAYDQVNLSFSGEQLVKLRTLAGEDNITIQDALTAYIILTLNKYCYYNDDTRRILRTNTSVNFRGVSDSIASPGQIGNAVFMMLSDDFKDPYSLSSIAKTIRQSIIKSRDSKFLERWSATADDAMRQMIHNNRLADLGFVPNDIIVNSNFRYDWADLVDFGYKDKCRFYTGWSGAFYLRVFRLNPICKGKTWLSRDRNCAEVIFRIEKDLKAKFLNMIKRDIGENFKNINK</sequence>
<dbReference type="Gene3D" id="3.40.630.10">
    <property type="entry name" value="Zn peptidases"/>
    <property type="match status" value="1"/>
</dbReference>
<dbReference type="GO" id="GO:0005615">
    <property type="term" value="C:extracellular space"/>
    <property type="evidence" value="ECO:0007669"/>
    <property type="project" value="TreeGrafter"/>
</dbReference>
<dbReference type="PANTHER" id="PTHR11532">
    <property type="entry name" value="PROTEASE M14 CARBOXYPEPTIDASE"/>
    <property type="match status" value="1"/>
</dbReference>
<dbReference type="Pfam" id="PF00246">
    <property type="entry name" value="Peptidase_M14"/>
    <property type="match status" value="1"/>
</dbReference>
<evidence type="ECO:0000256" key="2">
    <source>
        <dbReference type="ARBA" id="ARBA00023180"/>
    </source>
</evidence>
<dbReference type="EMBL" id="CAJNOI010000009">
    <property type="protein sequence ID" value="CAF0773132.1"/>
    <property type="molecule type" value="Genomic_DNA"/>
</dbReference>
<dbReference type="PROSITE" id="PS52035">
    <property type="entry name" value="PEPTIDASE_M14"/>
    <property type="match status" value="1"/>
</dbReference>
<dbReference type="Proteomes" id="UP000663877">
    <property type="component" value="Unassembled WGS sequence"/>
</dbReference>
<comment type="similarity">
    <text evidence="1 3">Belongs to the peptidase M14 family.</text>
</comment>
<organism evidence="5 6">
    <name type="scientific">Adineta steineri</name>
    <dbReference type="NCBI Taxonomy" id="433720"/>
    <lineage>
        <taxon>Eukaryota</taxon>
        <taxon>Metazoa</taxon>
        <taxon>Spiralia</taxon>
        <taxon>Gnathifera</taxon>
        <taxon>Rotifera</taxon>
        <taxon>Eurotatoria</taxon>
        <taxon>Bdelloidea</taxon>
        <taxon>Adinetida</taxon>
        <taxon>Adinetidae</taxon>
        <taxon>Adineta</taxon>
    </lineage>
</organism>
<protein>
    <recommendedName>
        <fullName evidence="4">Peptidase M14 domain-containing protein</fullName>
    </recommendedName>
</protein>
<dbReference type="InterPro" id="IPR057246">
    <property type="entry name" value="CARBOXYPEPT_ZN_1"/>
</dbReference>
<proteinExistence type="inferred from homology"/>
<dbReference type="GO" id="GO:0008270">
    <property type="term" value="F:zinc ion binding"/>
    <property type="evidence" value="ECO:0007669"/>
    <property type="project" value="InterPro"/>
</dbReference>
<comment type="caution">
    <text evidence="5">The sequence shown here is derived from an EMBL/GenBank/DDBJ whole genome shotgun (WGS) entry which is preliminary data.</text>
</comment>
<dbReference type="GO" id="GO:0006518">
    <property type="term" value="P:peptide metabolic process"/>
    <property type="evidence" value="ECO:0007669"/>
    <property type="project" value="TreeGrafter"/>
</dbReference>
<dbReference type="SUPFAM" id="SSF49464">
    <property type="entry name" value="Carboxypeptidase regulatory domain-like"/>
    <property type="match status" value="1"/>
</dbReference>
<keyword evidence="2" id="KW-0325">Glycoprotein</keyword>
<dbReference type="GO" id="GO:0016485">
    <property type="term" value="P:protein processing"/>
    <property type="evidence" value="ECO:0007669"/>
    <property type="project" value="TreeGrafter"/>
</dbReference>
<dbReference type="PRINTS" id="PR00765">
    <property type="entry name" value="CRBOXYPTASEA"/>
</dbReference>
<dbReference type="PROSITE" id="PS00132">
    <property type="entry name" value="CARBOXYPEPT_ZN_1"/>
    <property type="match status" value="1"/>
</dbReference>
<dbReference type="InterPro" id="IPR008969">
    <property type="entry name" value="CarboxyPept-like_regulatory"/>
</dbReference>
<evidence type="ECO:0000256" key="1">
    <source>
        <dbReference type="ARBA" id="ARBA00005988"/>
    </source>
</evidence>
<dbReference type="AlphaFoldDB" id="A0A813QVS1"/>
<dbReference type="GO" id="GO:0004181">
    <property type="term" value="F:metallocarboxypeptidase activity"/>
    <property type="evidence" value="ECO:0007669"/>
    <property type="project" value="InterPro"/>
</dbReference>
<dbReference type="InterPro" id="IPR050753">
    <property type="entry name" value="Peptidase_M14_domain"/>
</dbReference>
<dbReference type="PANTHER" id="PTHR11532:SF84">
    <property type="entry name" value="CARBOXYPEPTIDASE M"/>
    <property type="match status" value="1"/>
</dbReference>
<evidence type="ECO:0000313" key="6">
    <source>
        <dbReference type="Proteomes" id="UP000663877"/>
    </source>
</evidence>
<dbReference type="InterPro" id="IPR023213">
    <property type="entry name" value="CAT-like_dom_sf"/>
</dbReference>
<dbReference type="Gene3D" id="3.30.559.10">
    <property type="entry name" value="Chloramphenicol acetyltransferase-like domain"/>
    <property type="match status" value="2"/>
</dbReference>